<dbReference type="EC" id="5.1.3.9" evidence="7"/>
<comment type="catalytic activity">
    <reaction evidence="1 7">
        <text>an N-acyl-D-glucosamine 6-phosphate = an N-acyl-D-mannosamine 6-phosphate</text>
        <dbReference type="Rhea" id="RHEA:23932"/>
        <dbReference type="ChEBI" id="CHEBI:57599"/>
        <dbReference type="ChEBI" id="CHEBI:57666"/>
        <dbReference type="EC" id="5.1.3.9"/>
    </reaction>
</comment>
<protein>
    <recommendedName>
        <fullName evidence="7">Putative N-acetylmannosamine-6-phosphate 2-epimerase</fullName>
        <ecNumber evidence="7">5.1.3.9</ecNumber>
    </recommendedName>
    <alternativeName>
        <fullName evidence="7">ManNAc-6-P epimerase</fullName>
    </alternativeName>
</protein>
<comment type="similarity">
    <text evidence="4 7">Belongs to the NanE family.</text>
</comment>
<evidence type="ECO:0000256" key="4">
    <source>
        <dbReference type="ARBA" id="ARBA00007439"/>
    </source>
</evidence>
<evidence type="ECO:0000256" key="5">
    <source>
        <dbReference type="ARBA" id="ARBA00023235"/>
    </source>
</evidence>
<dbReference type="RefSeq" id="WP_262395084.1">
    <property type="nucleotide sequence ID" value="NZ_JACRTD010000004.1"/>
</dbReference>
<dbReference type="GO" id="GO:0047465">
    <property type="term" value="F:N-acylglucosamine-6-phosphate 2-epimerase activity"/>
    <property type="evidence" value="ECO:0007669"/>
    <property type="project" value="UniProtKB-EC"/>
</dbReference>
<dbReference type="CDD" id="cd04729">
    <property type="entry name" value="NanE"/>
    <property type="match status" value="1"/>
</dbReference>
<gene>
    <name evidence="7" type="primary">nanE</name>
    <name evidence="8" type="ORF">H8705_06855</name>
</gene>
<keyword evidence="6 7" id="KW-0119">Carbohydrate metabolism</keyword>
<dbReference type="Proteomes" id="UP000623678">
    <property type="component" value="Unassembled WGS sequence"/>
</dbReference>
<dbReference type="InterPro" id="IPR013785">
    <property type="entry name" value="Aldolase_TIM"/>
</dbReference>
<dbReference type="AlphaFoldDB" id="A0A926IHN5"/>
<comment type="caution">
    <text evidence="8">The sequence shown here is derived from an EMBL/GenBank/DDBJ whole genome shotgun (WGS) entry which is preliminary data.</text>
</comment>
<dbReference type="Pfam" id="PF04131">
    <property type="entry name" value="NanE"/>
    <property type="match status" value="1"/>
</dbReference>
<dbReference type="InterPro" id="IPR011060">
    <property type="entry name" value="RibuloseP-bd_barrel"/>
</dbReference>
<evidence type="ECO:0000256" key="3">
    <source>
        <dbReference type="ARBA" id="ARBA00005081"/>
    </source>
</evidence>
<dbReference type="InterPro" id="IPR007260">
    <property type="entry name" value="NanE"/>
</dbReference>
<accession>A0A926IHN5</accession>
<evidence type="ECO:0000313" key="9">
    <source>
        <dbReference type="Proteomes" id="UP000623678"/>
    </source>
</evidence>
<dbReference type="GO" id="GO:0006053">
    <property type="term" value="P:N-acetylmannosamine catabolic process"/>
    <property type="evidence" value="ECO:0007669"/>
    <property type="project" value="TreeGrafter"/>
</dbReference>
<evidence type="ECO:0000256" key="2">
    <source>
        <dbReference type="ARBA" id="ARBA00002147"/>
    </source>
</evidence>
<dbReference type="PANTHER" id="PTHR36204">
    <property type="entry name" value="N-ACETYLMANNOSAMINE-6-PHOSPHATE 2-EPIMERASE-RELATED"/>
    <property type="match status" value="1"/>
</dbReference>
<dbReference type="PANTHER" id="PTHR36204:SF1">
    <property type="entry name" value="N-ACETYLMANNOSAMINE-6-PHOSPHATE 2-EPIMERASE-RELATED"/>
    <property type="match status" value="1"/>
</dbReference>
<comment type="pathway">
    <text evidence="3 7">Amino-sugar metabolism; N-acetylneuraminate degradation; D-fructose 6-phosphate from N-acetylneuraminate: step 3/5.</text>
</comment>
<evidence type="ECO:0000256" key="7">
    <source>
        <dbReference type="HAMAP-Rule" id="MF_01235"/>
    </source>
</evidence>
<dbReference type="GO" id="GO:0005975">
    <property type="term" value="P:carbohydrate metabolic process"/>
    <property type="evidence" value="ECO:0007669"/>
    <property type="project" value="UniProtKB-UniRule"/>
</dbReference>
<dbReference type="HAMAP" id="MF_01235">
    <property type="entry name" value="ManNAc6P_epimer"/>
    <property type="match status" value="1"/>
</dbReference>
<proteinExistence type="inferred from homology"/>
<comment type="function">
    <text evidence="2 7">Converts N-acetylmannosamine-6-phosphate (ManNAc-6-P) to N-acetylglucosamine-6-phosphate (GlcNAc-6-P).</text>
</comment>
<keyword evidence="9" id="KW-1185">Reference proteome</keyword>
<evidence type="ECO:0000256" key="6">
    <source>
        <dbReference type="ARBA" id="ARBA00023277"/>
    </source>
</evidence>
<dbReference type="SUPFAM" id="SSF51366">
    <property type="entry name" value="Ribulose-phoshate binding barrel"/>
    <property type="match status" value="1"/>
</dbReference>
<dbReference type="Gene3D" id="3.20.20.70">
    <property type="entry name" value="Aldolase class I"/>
    <property type="match status" value="1"/>
</dbReference>
<dbReference type="NCBIfam" id="NF002231">
    <property type="entry name" value="PRK01130.1"/>
    <property type="match status" value="1"/>
</dbReference>
<evidence type="ECO:0000313" key="8">
    <source>
        <dbReference type="EMBL" id="MBC8585300.1"/>
    </source>
</evidence>
<dbReference type="GO" id="GO:0019262">
    <property type="term" value="P:N-acetylneuraminate catabolic process"/>
    <property type="evidence" value="ECO:0007669"/>
    <property type="project" value="UniProtKB-UniRule"/>
</dbReference>
<evidence type="ECO:0000256" key="1">
    <source>
        <dbReference type="ARBA" id="ARBA00000056"/>
    </source>
</evidence>
<name>A0A926IHN5_9FIRM</name>
<keyword evidence="5 7" id="KW-0413">Isomerase</keyword>
<reference evidence="8" key="1">
    <citation type="submission" date="2020-08" db="EMBL/GenBank/DDBJ databases">
        <title>Genome public.</title>
        <authorList>
            <person name="Liu C."/>
            <person name="Sun Q."/>
        </authorList>
    </citation>
    <scope>NUCLEOTIDE SEQUENCE</scope>
    <source>
        <strain evidence="8">NSJ-64</strain>
    </source>
</reference>
<dbReference type="EMBL" id="JACRTD010000004">
    <property type="protein sequence ID" value="MBC8585300.1"/>
    <property type="molecule type" value="Genomic_DNA"/>
</dbReference>
<sequence>MEKNSYKENFFQKIKGSLFVSCQAYEGEPFFSPDSMARMALCAMQGGAKGIRANSIPQIKAIMKAVPLPVIGLIKTVYEDSPIYITPTMREVDQLAQCGCDIIALDATLRPRPGGVELEEFFGEIRSRYPTKIFMADCSTAKEALNAQRLGFDCVGTTLRGYTEYTKGAALPGIDMIQEISRQVTVPIFAEGGIWTPQQLQSCYDAGAHTAVVGTAITRPIHITGRFVEYIQSHNQKSSRPGHLEPTNPWEG</sequence>
<organism evidence="8 9">
    <name type="scientific">Youxingia wuxianensis</name>
    <dbReference type="NCBI Taxonomy" id="2763678"/>
    <lineage>
        <taxon>Bacteria</taxon>
        <taxon>Bacillati</taxon>
        <taxon>Bacillota</taxon>
        <taxon>Clostridia</taxon>
        <taxon>Eubacteriales</taxon>
        <taxon>Oscillospiraceae</taxon>
        <taxon>Youxingia</taxon>
    </lineage>
</organism>
<dbReference type="GO" id="GO:0005829">
    <property type="term" value="C:cytosol"/>
    <property type="evidence" value="ECO:0007669"/>
    <property type="project" value="TreeGrafter"/>
</dbReference>